<dbReference type="InterPro" id="IPR016187">
    <property type="entry name" value="CTDL_fold"/>
</dbReference>
<dbReference type="GO" id="GO:0052699">
    <property type="term" value="P:ergothioneine biosynthetic process"/>
    <property type="evidence" value="ECO:0007669"/>
    <property type="project" value="InterPro"/>
</dbReference>
<accession>A0A2S8FFQ8</accession>
<protein>
    <submittedName>
        <fullName evidence="6">Ergothioneine biosynthesis protein EgtB</fullName>
    </submittedName>
</protein>
<dbReference type="SUPFAM" id="SSF56436">
    <property type="entry name" value="C-type lectin-like"/>
    <property type="match status" value="1"/>
</dbReference>
<dbReference type="Proteomes" id="UP000238322">
    <property type="component" value="Unassembled WGS sequence"/>
</dbReference>
<dbReference type="Pfam" id="PF03781">
    <property type="entry name" value="FGE-sulfatase"/>
    <property type="match status" value="2"/>
</dbReference>
<dbReference type="SUPFAM" id="SSF109854">
    <property type="entry name" value="DinB/YfiT-like putative metalloenzymes"/>
    <property type="match status" value="1"/>
</dbReference>
<dbReference type="PANTHER" id="PTHR23150:SF36">
    <property type="entry name" value="HERCYNINE OXYGENASE"/>
    <property type="match status" value="1"/>
</dbReference>
<comment type="pathway">
    <text evidence="3">Amino-acid biosynthesis; ergothioneine biosynthesis.</text>
</comment>
<keyword evidence="1" id="KW-0560">Oxidoreductase</keyword>
<organism evidence="6 7">
    <name type="scientific">Blastopirellula marina</name>
    <dbReference type="NCBI Taxonomy" id="124"/>
    <lineage>
        <taxon>Bacteria</taxon>
        <taxon>Pseudomonadati</taxon>
        <taxon>Planctomycetota</taxon>
        <taxon>Planctomycetia</taxon>
        <taxon>Pirellulales</taxon>
        <taxon>Pirellulaceae</taxon>
        <taxon>Blastopirellula</taxon>
    </lineage>
</organism>
<feature type="domain" description="DinB-like" evidence="5">
    <location>
        <begin position="19"/>
        <end position="153"/>
    </location>
</feature>
<dbReference type="Gene3D" id="3.90.1580.10">
    <property type="entry name" value="paralog of FGE (formylglycine-generating enzyme)"/>
    <property type="match status" value="1"/>
</dbReference>
<feature type="domain" description="Sulfatase-modifying factor enzyme-like" evidence="4">
    <location>
        <begin position="342"/>
        <end position="423"/>
    </location>
</feature>
<evidence type="ECO:0000256" key="1">
    <source>
        <dbReference type="ARBA" id="ARBA00023002"/>
    </source>
</evidence>
<evidence type="ECO:0000256" key="3">
    <source>
        <dbReference type="ARBA" id="ARBA00037882"/>
    </source>
</evidence>
<sequence length="423" mass="48370">MTSVPAADTSPAASLLPKYEAVRQFTQKLCEPLETEDYVIQSMPDASPIRWHLAHTTWFFETFVLKPFAKHFQPSNPAFEYLFNSYYNGIGEQFPRAKRGLLTRPTVAKVFEYRRAVDRKIETLLVEASNDQADEISTLVELGLHHEQQHQELMLTDLKHMLAQNPLFPAYHSGKEVFANDSANDLAWHTTDGGIYQIGHSNDQFAYDNETPRHDVLLHDFQLADRLTTNGEYLEFIEAGGYQRPEFWLSLGWNTIQNDQWDSPLYWLKRDGTWFEFTLAGLQPLEPTAPVTHVSYFEADAYARWRGNRLPLETEWEVASESLPLGGNFVESGYLHPTPAQSGEGLKQMFGDAWEWTASPYTAYPGYKPVEGAIGEYNGKFMCNQQVLRGGSCATSASHIRRTYRNFFPADARWQFTGIRLAR</sequence>
<dbReference type="InterPro" id="IPR034660">
    <property type="entry name" value="DinB/YfiT-like"/>
</dbReference>
<keyword evidence="2" id="KW-0408">Iron</keyword>
<evidence type="ECO:0000313" key="6">
    <source>
        <dbReference type="EMBL" id="PQO30910.1"/>
    </source>
</evidence>
<dbReference type="RefSeq" id="WP_105331985.1">
    <property type="nucleotide sequence ID" value="NZ_PUHY01000013.1"/>
</dbReference>
<reference evidence="6 7" key="1">
    <citation type="submission" date="2018-02" db="EMBL/GenBank/DDBJ databases">
        <title>Comparative genomes isolates from brazilian mangrove.</title>
        <authorList>
            <person name="Araujo J.E."/>
            <person name="Taketani R.G."/>
            <person name="Silva M.C.P."/>
            <person name="Loureco M.V."/>
            <person name="Andreote F.D."/>
        </authorList>
    </citation>
    <scope>NUCLEOTIDE SEQUENCE [LARGE SCALE GENOMIC DNA]</scope>
    <source>
        <strain evidence="6 7">Hex-1 MGV</strain>
    </source>
</reference>
<dbReference type="PANTHER" id="PTHR23150">
    <property type="entry name" value="SULFATASE MODIFYING FACTOR 1, 2"/>
    <property type="match status" value="1"/>
</dbReference>
<dbReference type="InterPro" id="IPR024775">
    <property type="entry name" value="DinB-like"/>
</dbReference>
<dbReference type="AlphaFoldDB" id="A0A2S8FFQ8"/>
<name>A0A2S8FFQ8_9BACT</name>
<evidence type="ECO:0000259" key="5">
    <source>
        <dbReference type="Pfam" id="PF12867"/>
    </source>
</evidence>
<evidence type="ECO:0000313" key="7">
    <source>
        <dbReference type="Proteomes" id="UP000238322"/>
    </source>
</evidence>
<dbReference type="InterPro" id="IPR005532">
    <property type="entry name" value="SUMF_dom"/>
</dbReference>
<evidence type="ECO:0000259" key="4">
    <source>
        <dbReference type="Pfam" id="PF03781"/>
    </source>
</evidence>
<dbReference type="EMBL" id="PUHY01000013">
    <property type="protein sequence ID" value="PQO30910.1"/>
    <property type="molecule type" value="Genomic_DNA"/>
</dbReference>
<proteinExistence type="predicted"/>
<dbReference type="InterPro" id="IPR051043">
    <property type="entry name" value="Sulfatase_Mod_Factor_Kinase"/>
</dbReference>
<dbReference type="Pfam" id="PF12867">
    <property type="entry name" value="DinB_2"/>
    <property type="match status" value="1"/>
</dbReference>
<comment type="caution">
    <text evidence="6">The sequence shown here is derived from an EMBL/GenBank/DDBJ whole genome shotgun (WGS) entry which is preliminary data.</text>
</comment>
<dbReference type="InterPro" id="IPR017806">
    <property type="entry name" value="EgtB"/>
</dbReference>
<dbReference type="OrthoDB" id="9812426at2"/>
<dbReference type="NCBIfam" id="TIGR03440">
    <property type="entry name" value="egtB_TIGR03440"/>
    <property type="match status" value="1"/>
</dbReference>
<evidence type="ECO:0000256" key="2">
    <source>
        <dbReference type="ARBA" id="ARBA00023004"/>
    </source>
</evidence>
<gene>
    <name evidence="6" type="ORF">C5Y83_22160</name>
</gene>
<feature type="domain" description="Sulfatase-modifying factor enzyme-like" evidence="4">
    <location>
        <begin position="191"/>
        <end position="320"/>
    </location>
</feature>
<dbReference type="InterPro" id="IPR042095">
    <property type="entry name" value="SUMF_sf"/>
</dbReference>